<dbReference type="EMBL" id="JASCZI010151420">
    <property type="protein sequence ID" value="MED6172734.1"/>
    <property type="molecule type" value="Genomic_DNA"/>
</dbReference>
<protein>
    <submittedName>
        <fullName evidence="2">Uncharacterized protein</fullName>
    </submittedName>
</protein>
<accession>A0ABU6VHU5</accession>
<sequence length="124" mass="14214">MNGARNNTEISRKQYVNSTGFYERARGTHTEKRSPLPQPVSLPYFGHSPLPAALGRQNKTRHLRGKRESGKRLFFWSRGHGRHLLHDVTKMLRRQVDKNHLPFGASLKSNKVKAPEMASAQMRI</sequence>
<evidence type="ECO:0000313" key="2">
    <source>
        <dbReference type="EMBL" id="MED6172734.1"/>
    </source>
</evidence>
<evidence type="ECO:0000313" key="3">
    <source>
        <dbReference type="Proteomes" id="UP001341840"/>
    </source>
</evidence>
<proteinExistence type="predicted"/>
<organism evidence="2 3">
    <name type="scientific">Stylosanthes scabra</name>
    <dbReference type="NCBI Taxonomy" id="79078"/>
    <lineage>
        <taxon>Eukaryota</taxon>
        <taxon>Viridiplantae</taxon>
        <taxon>Streptophyta</taxon>
        <taxon>Embryophyta</taxon>
        <taxon>Tracheophyta</taxon>
        <taxon>Spermatophyta</taxon>
        <taxon>Magnoliopsida</taxon>
        <taxon>eudicotyledons</taxon>
        <taxon>Gunneridae</taxon>
        <taxon>Pentapetalae</taxon>
        <taxon>rosids</taxon>
        <taxon>fabids</taxon>
        <taxon>Fabales</taxon>
        <taxon>Fabaceae</taxon>
        <taxon>Papilionoideae</taxon>
        <taxon>50 kb inversion clade</taxon>
        <taxon>dalbergioids sensu lato</taxon>
        <taxon>Dalbergieae</taxon>
        <taxon>Pterocarpus clade</taxon>
        <taxon>Stylosanthes</taxon>
    </lineage>
</organism>
<reference evidence="2 3" key="1">
    <citation type="journal article" date="2023" name="Plants (Basel)">
        <title>Bridging the Gap: Combining Genomics and Transcriptomics Approaches to Understand Stylosanthes scabra, an Orphan Legume from the Brazilian Caatinga.</title>
        <authorList>
            <person name="Ferreira-Neto J.R.C."/>
            <person name="da Silva M.D."/>
            <person name="Binneck E."/>
            <person name="de Melo N.F."/>
            <person name="da Silva R.H."/>
            <person name="de Melo A.L.T.M."/>
            <person name="Pandolfi V."/>
            <person name="Bustamante F.O."/>
            <person name="Brasileiro-Vidal A.C."/>
            <person name="Benko-Iseppon A.M."/>
        </authorList>
    </citation>
    <scope>NUCLEOTIDE SEQUENCE [LARGE SCALE GENOMIC DNA]</scope>
    <source>
        <tissue evidence="2">Leaves</tissue>
    </source>
</reference>
<feature type="region of interest" description="Disordered" evidence="1">
    <location>
        <begin position="26"/>
        <end position="67"/>
    </location>
</feature>
<gene>
    <name evidence="2" type="ORF">PIB30_052743</name>
</gene>
<comment type="caution">
    <text evidence="2">The sequence shown here is derived from an EMBL/GenBank/DDBJ whole genome shotgun (WGS) entry which is preliminary data.</text>
</comment>
<keyword evidence="3" id="KW-1185">Reference proteome</keyword>
<name>A0ABU6VHU5_9FABA</name>
<evidence type="ECO:0000256" key="1">
    <source>
        <dbReference type="SAM" id="MobiDB-lite"/>
    </source>
</evidence>
<dbReference type="Proteomes" id="UP001341840">
    <property type="component" value="Unassembled WGS sequence"/>
</dbReference>